<comment type="caution">
    <text evidence="2">The sequence shown here is derived from an EMBL/GenBank/DDBJ whole genome shotgun (WGS) entry which is preliminary data.</text>
</comment>
<evidence type="ECO:0000313" key="2">
    <source>
        <dbReference type="EMBL" id="MDF3836816.1"/>
    </source>
</evidence>
<gene>
    <name evidence="2" type="ORF">P3W85_28270</name>
</gene>
<dbReference type="Gene3D" id="1.25.40.10">
    <property type="entry name" value="Tetratricopeptide repeat domain"/>
    <property type="match status" value="1"/>
</dbReference>
<accession>A0ABT6AYN9</accession>
<feature type="region of interest" description="Disordered" evidence="1">
    <location>
        <begin position="179"/>
        <end position="207"/>
    </location>
</feature>
<organism evidence="2 3">
    <name type="scientific">Cupriavidus basilensis</name>
    <dbReference type="NCBI Taxonomy" id="68895"/>
    <lineage>
        <taxon>Bacteria</taxon>
        <taxon>Pseudomonadati</taxon>
        <taxon>Pseudomonadota</taxon>
        <taxon>Betaproteobacteria</taxon>
        <taxon>Burkholderiales</taxon>
        <taxon>Burkholderiaceae</taxon>
        <taxon>Cupriavidus</taxon>
    </lineage>
</organism>
<dbReference type="InterPro" id="IPR011990">
    <property type="entry name" value="TPR-like_helical_dom_sf"/>
</dbReference>
<reference evidence="2 3" key="1">
    <citation type="submission" date="2023-03" db="EMBL/GenBank/DDBJ databases">
        <title>Draft assemblies of triclosan tolerant bacteria isolated from returned activated sludge.</title>
        <authorList>
            <person name="Van Hamelsveld S."/>
        </authorList>
    </citation>
    <scope>NUCLEOTIDE SEQUENCE [LARGE SCALE GENOMIC DNA]</scope>
    <source>
        <strain evidence="2 3">GW210010_S58</strain>
    </source>
</reference>
<dbReference type="RefSeq" id="WP_276267174.1">
    <property type="nucleotide sequence ID" value="NZ_JARJLM010000464.1"/>
</dbReference>
<protein>
    <recommendedName>
        <fullName evidence="4">Tetratricopeptide repeat protein</fullName>
    </recommendedName>
</protein>
<dbReference type="Proteomes" id="UP001216674">
    <property type="component" value="Unassembled WGS sequence"/>
</dbReference>
<evidence type="ECO:0000313" key="3">
    <source>
        <dbReference type="Proteomes" id="UP001216674"/>
    </source>
</evidence>
<evidence type="ECO:0008006" key="4">
    <source>
        <dbReference type="Google" id="ProtNLM"/>
    </source>
</evidence>
<keyword evidence="3" id="KW-1185">Reference proteome</keyword>
<sequence length="207" mass="23062">MEWWDLTTVDHHQFSRGVFMVQQCDAETLQALLAQLESGEDAGVRTLNVLTTRFPSDARLLFLRGSTLAGRGDLNGARQDMTAALALEPDYAILRYQLGFLEYTSGKVPEAETIWQAFDALEAGHTFRVLRDGWLALARDDVPLAVRLLSEGRDRMSEFPPIARDVSLALSRLNEIQNKASQEDDGAAGGEDDTHLLISGYTTKRRH</sequence>
<proteinExistence type="predicted"/>
<dbReference type="SUPFAM" id="SSF48452">
    <property type="entry name" value="TPR-like"/>
    <property type="match status" value="1"/>
</dbReference>
<dbReference type="EMBL" id="JARJLM010000464">
    <property type="protein sequence ID" value="MDF3836816.1"/>
    <property type="molecule type" value="Genomic_DNA"/>
</dbReference>
<name>A0ABT6AYN9_9BURK</name>
<evidence type="ECO:0000256" key="1">
    <source>
        <dbReference type="SAM" id="MobiDB-lite"/>
    </source>
</evidence>